<dbReference type="Proteomes" id="UP000215596">
    <property type="component" value="Unassembled WGS sequence"/>
</dbReference>
<organism evidence="1 2">
    <name type="scientific">Paenibacillus campinasensis</name>
    <dbReference type="NCBI Taxonomy" id="66347"/>
    <lineage>
        <taxon>Bacteria</taxon>
        <taxon>Bacillati</taxon>
        <taxon>Bacillota</taxon>
        <taxon>Bacilli</taxon>
        <taxon>Bacillales</taxon>
        <taxon>Paenibacillaceae</taxon>
        <taxon>Paenibacillus</taxon>
    </lineage>
</organism>
<sequence length="104" mass="11935">MPHWQDLPAIVKYEETSGTITSTRYEWETSSSKTWGFDDIELDGERYRFESLDLGTVGYGSNVTLHYLENSKYIVKITDSYGNEIRHTFSSSTVSCTLYRLMAG</sequence>
<accession>A0A268F1M6</accession>
<proteinExistence type="predicted"/>
<comment type="caution">
    <text evidence="1">The sequence shown here is derived from an EMBL/GenBank/DDBJ whole genome shotgun (WGS) entry which is preliminary data.</text>
</comment>
<name>A0A268F1M6_9BACL</name>
<evidence type="ECO:0000313" key="1">
    <source>
        <dbReference type="EMBL" id="PAD79285.1"/>
    </source>
</evidence>
<evidence type="ECO:0000313" key="2">
    <source>
        <dbReference type="Proteomes" id="UP000215596"/>
    </source>
</evidence>
<dbReference type="EMBL" id="NPBY01000013">
    <property type="protein sequence ID" value="PAD79285.1"/>
    <property type="molecule type" value="Genomic_DNA"/>
</dbReference>
<protein>
    <submittedName>
        <fullName evidence="1">Uncharacterized protein</fullName>
    </submittedName>
</protein>
<reference evidence="1 2" key="1">
    <citation type="submission" date="2017-07" db="EMBL/GenBank/DDBJ databases">
        <title>Isolation and whole genome analysis of endospore-forming bacteria from heroin.</title>
        <authorList>
            <person name="Kalinowski J."/>
            <person name="Ahrens B."/>
            <person name="Al-Dilaimi A."/>
            <person name="Winkler A."/>
            <person name="Wibberg D."/>
            <person name="Schleenbecker U."/>
            <person name="Ruckert C."/>
            <person name="Wolfel R."/>
            <person name="Grass G."/>
        </authorList>
    </citation>
    <scope>NUCLEOTIDE SEQUENCE [LARGE SCALE GENOMIC DNA]</scope>
    <source>
        <strain evidence="1 2">7537-G1</strain>
    </source>
</reference>
<dbReference type="AlphaFoldDB" id="A0A268F1M6"/>
<gene>
    <name evidence="1" type="ORF">CHH67_04960</name>
</gene>